<dbReference type="Proteomes" id="UP001283361">
    <property type="component" value="Unassembled WGS sequence"/>
</dbReference>
<evidence type="ECO:0000256" key="1">
    <source>
        <dbReference type="SAM" id="MobiDB-lite"/>
    </source>
</evidence>
<evidence type="ECO:0000313" key="2">
    <source>
        <dbReference type="EMBL" id="KAK3789580.1"/>
    </source>
</evidence>
<name>A0AAE1AL66_9GAST</name>
<accession>A0AAE1AL66</accession>
<feature type="region of interest" description="Disordered" evidence="1">
    <location>
        <begin position="93"/>
        <end position="117"/>
    </location>
</feature>
<feature type="compositionally biased region" description="Basic and acidic residues" evidence="1">
    <location>
        <begin position="106"/>
        <end position="117"/>
    </location>
</feature>
<dbReference type="AlphaFoldDB" id="A0AAE1AL66"/>
<dbReference type="EMBL" id="JAWDGP010001651">
    <property type="protein sequence ID" value="KAK3789580.1"/>
    <property type="molecule type" value="Genomic_DNA"/>
</dbReference>
<keyword evidence="3" id="KW-1185">Reference proteome</keyword>
<proteinExistence type="predicted"/>
<sequence>MSSASSTIKLVGLPLTFPRDLPVHLKLTLFNWIALPLFVFRSHVTLRGQGSERHEADEIHRWSEMRGDLYLCSHTAVYSSAARACTLSTARWSRRTCSDSGKARKQRDERKEERRRL</sequence>
<evidence type="ECO:0000313" key="3">
    <source>
        <dbReference type="Proteomes" id="UP001283361"/>
    </source>
</evidence>
<organism evidence="2 3">
    <name type="scientific">Elysia crispata</name>
    <name type="common">lettuce slug</name>
    <dbReference type="NCBI Taxonomy" id="231223"/>
    <lineage>
        <taxon>Eukaryota</taxon>
        <taxon>Metazoa</taxon>
        <taxon>Spiralia</taxon>
        <taxon>Lophotrochozoa</taxon>
        <taxon>Mollusca</taxon>
        <taxon>Gastropoda</taxon>
        <taxon>Heterobranchia</taxon>
        <taxon>Euthyneura</taxon>
        <taxon>Panpulmonata</taxon>
        <taxon>Sacoglossa</taxon>
        <taxon>Placobranchoidea</taxon>
        <taxon>Plakobranchidae</taxon>
        <taxon>Elysia</taxon>
    </lineage>
</organism>
<gene>
    <name evidence="2" type="ORF">RRG08_016258</name>
</gene>
<reference evidence="2" key="1">
    <citation type="journal article" date="2023" name="G3 (Bethesda)">
        <title>A reference genome for the long-term kleptoplast-retaining sea slug Elysia crispata morphotype clarki.</title>
        <authorList>
            <person name="Eastman K.E."/>
            <person name="Pendleton A.L."/>
            <person name="Shaikh M.A."/>
            <person name="Suttiyut T."/>
            <person name="Ogas R."/>
            <person name="Tomko P."/>
            <person name="Gavelis G."/>
            <person name="Widhalm J.R."/>
            <person name="Wisecaver J.H."/>
        </authorList>
    </citation>
    <scope>NUCLEOTIDE SEQUENCE</scope>
    <source>
        <strain evidence="2">ECLA1</strain>
    </source>
</reference>
<protein>
    <submittedName>
        <fullName evidence="2">Uncharacterized protein</fullName>
    </submittedName>
</protein>
<comment type="caution">
    <text evidence="2">The sequence shown here is derived from an EMBL/GenBank/DDBJ whole genome shotgun (WGS) entry which is preliminary data.</text>
</comment>